<dbReference type="PANTHER" id="PTHR15462:SF8">
    <property type="entry name" value="SERINE PROTEASE"/>
    <property type="match status" value="1"/>
</dbReference>
<dbReference type="InterPro" id="IPR043504">
    <property type="entry name" value="Peptidase_S1_PA_chymotrypsin"/>
</dbReference>
<name>A0A1Z4LS10_9CYAN</name>
<keyword evidence="1" id="KW-0732">Signal</keyword>
<dbReference type="GO" id="GO:0004252">
    <property type="term" value="F:serine-type endopeptidase activity"/>
    <property type="evidence" value="ECO:0007669"/>
    <property type="project" value="InterPro"/>
</dbReference>
<reference evidence="3 4" key="1">
    <citation type="submission" date="2017-06" db="EMBL/GenBank/DDBJ databases">
        <title>Genome sequencing of cyanobaciteial culture collection at National Institute for Environmental Studies (NIES).</title>
        <authorList>
            <person name="Hirose Y."/>
            <person name="Shimura Y."/>
            <person name="Fujisawa T."/>
            <person name="Nakamura Y."/>
            <person name="Kawachi M."/>
        </authorList>
    </citation>
    <scope>NUCLEOTIDE SEQUENCE [LARGE SCALE GENOMIC DNA]</scope>
    <source>
        <strain evidence="3 4">NIES-267</strain>
    </source>
</reference>
<evidence type="ECO:0000313" key="3">
    <source>
        <dbReference type="EMBL" id="BAY83858.1"/>
    </source>
</evidence>
<dbReference type="OrthoDB" id="479233at2"/>
<dbReference type="Proteomes" id="UP000218418">
    <property type="component" value="Chromosome"/>
</dbReference>
<organism evidence="3 4">
    <name type="scientific">Calothrix parasitica NIES-267</name>
    <dbReference type="NCBI Taxonomy" id="1973488"/>
    <lineage>
        <taxon>Bacteria</taxon>
        <taxon>Bacillati</taxon>
        <taxon>Cyanobacteriota</taxon>
        <taxon>Cyanophyceae</taxon>
        <taxon>Nostocales</taxon>
        <taxon>Calotrichaceae</taxon>
        <taxon>Calothrix</taxon>
    </lineage>
</organism>
<dbReference type="GO" id="GO:0006508">
    <property type="term" value="P:proteolysis"/>
    <property type="evidence" value="ECO:0007669"/>
    <property type="project" value="InterPro"/>
</dbReference>
<gene>
    <name evidence="3" type="primary">blaSE</name>
    <name evidence="3" type="ORF">NIES267_33520</name>
</gene>
<evidence type="ECO:0000313" key="4">
    <source>
        <dbReference type="Proteomes" id="UP000218418"/>
    </source>
</evidence>
<protein>
    <submittedName>
        <fullName evidence="3">Glutamyl endopeptidase</fullName>
        <ecNumber evidence="3">3.4.21.19</ecNumber>
    </submittedName>
</protein>
<dbReference type="AlphaFoldDB" id="A0A1Z4LS10"/>
<keyword evidence="4" id="KW-1185">Reference proteome</keyword>
<dbReference type="EC" id="3.4.21.19" evidence="3"/>
<dbReference type="PRINTS" id="PR00722">
    <property type="entry name" value="CHYMOTRYPSIN"/>
</dbReference>
<dbReference type="InterPro" id="IPR050966">
    <property type="entry name" value="Glutamyl_endopeptidase"/>
</dbReference>
<dbReference type="SUPFAM" id="SSF50494">
    <property type="entry name" value="Trypsin-like serine proteases"/>
    <property type="match status" value="1"/>
</dbReference>
<evidence type="ECO:0000256" key="1">
    <source>
        <dbReference type="ARBA" id="ARBA00022729"/>
    </source>
</evidence>
<evidence type="ECO:0000259" key="2">
    <source>
        <dbReference type="PROSITE" id="PS50240"/>
    </source>
</evidence>
<proteinExistence type="predicted"/>
<dbReference type="EMBL" id="AP018227">
    <property type="protein sequence ID" value="BAY83858.1"/>
    <property type="molecule type" value="Genomic_DNA"/>
</dbReference>
<dbReference type="PANTHER" id="PTHR15462">
    <property type="entry name" value="SERINE PROTEASE"/>
    <property type="match status" value="1"/>
</dbReference>
<accession>A0A1Z4LS10</accession>
<sequence length="321" mass="35065">MNINIGKQRLNLLISATLGIIAVTLWTSVKAQINPDPEQISTPKFTNAENADKSKFSAKFPAEGKPFKPNGLNQLNKIPRARGVIGSDDRIPMTLRKYPWSSIGRVAGITASGSKYHCTGTLIAENVVLTNSHCVVDNKTNKLSKKIWFQPNVINGKVLDSSDVATVKEVIYGTDFTQRNSIKNDWAVMLIDRPLGRKYGYLGLKNLPTSTFARIPQQLFFVGYSGDFPNPQKRAFQRFTAGKGWTAGAQQGCSIVGEEQEILLHDCDTAGGSSGGPIIAFIDNNPYIVALNNAEIKDRDGKGVVNLAVKISNIEKALKKD</sequence>
<dbReference type="InterPro" id="IPR001254">
    <property type="entry name" value="Trypsin_dom"/>
</dbReference>
<dbReference type="Gene3D" id="2.40.10.10">
    <property type="entry name" value="Trypsin-like serine proteases"/>
    <property type="match status" value="2"/>
</dbReference>
<dbReference type="PROSITE" id="PS50240">
    <property type="entry name" value="TRYPSIN_DOM"/>
    <property type="match status" value="1"/>
</dbReference>
<keyword evidence="3" id="KW-0378">Hydrolase</keyword>
<dbReference type="InterPro" id="IPR001314">
    <property type="entry name" value="Peptidase_S1A"/>
</dbReference>
<dbReference type="Pfam" id="PF00089">
    <property type="entry name" value="Trypsin"/>
    <property type="match status" value="1"/>
</dbReference>
<feature type="domain" description="Peptidase S1" evidence="2">
    <location>
        <begin position="84"/>
        <end position="321"/>
    </location>
</feature>
<dbReference type="InterPro" id="IPR009003">
    <property type="entry name" value="Peptidase_S1_PA"/>
</dbReference>